<reference evidence="3" key="1">
    <citation type="submission" date="2016-10" db="EMBL/GenBank/DDBJ databases">
        <authorList>
            <person name="Varghese N."/>
            <person name="Submissions S."/>
        </authorList>
    </citation>
    <scope>NUCLEOTIDE SEQUENCE [LARGE SCALE GENOMIC DNA]</scope>
    <source>
        <strain evidence="3">DSM 44718</strain>
    </source>
</reference>
<dbReference type="EMBL" id="FNQB01000004">
    <property type="protein sequence ID" value="SDZ62157.1"/>
    <property type="molecule type" value="Genomic_DNA"/>
</dbReference>
<evidence type="ECO:0000313" key="3">
    <source>
        <dbReference type="Proteomes" id="UP000199632"/>
    </source>
</evidence>
<protein>
    <submittedName>
        <fullName evidence="2">Uncharacterized protein</fullName>
    </submittedName>
</protein>
<accession>A0A1H3UIL1</accession>
<proteinExistence type="predicted"/>
<evidence type="ECO:0000256" key="1">
    <source>
        <dbReference type="SAM" id="MobiDB-lite"/>
    </source>
</evidence>
<keyword evidence="3" id="KW-1185">Reference proteome</keyword>
<feature type="region of interest" description="Disordered" evidence="1">
    <location>
        <begin position="1"/>
        <end position="20"/>
    </location>
</feature>
<gene>
    <name evidence="2" type="ORF">SAMN05421684_7392</name>
</gene>
<dbReference type="AlphaFoldDB" id="A0A1H3UIL1"/>
<dbReference type="STRING" id="137265.SAMN05421684_7392"/>
<dbReference type="Proteomes" id="UP000199632">
    <property type="component" value="Unassembled WGS sequence"/>
</dbReference>
<organism evidence="2 3">
    <name type="scientific">Asanoa ishikariensis</name>
    <dbReference type="NCBI Taxonomy" id="137265"/>
    <lineage>
        <taxon>Bacteria</taxon>
        <taxon>Bacillati</taxon>
        <taxon>Actinomycetota</taxon>
        <taxon>Actinomycetes</taxon>
        <taxon>Micromonosporales</taxon>
        <taxon>Micromonosporaceae</taxon>
        <taxon>Asanoa</taxon>
    </lineage>
</organism>
<evidence type="ECO:0000313" key="2">
    <source>
        <dbReference type="EMBL" id="SDZ62157.1"/>
    </source>
</evidence>
<name>A0A1H3UIL1_9ACTN</name>
<sequence>MPPARDRDAHNDGFRFDPKDAAVPDRPEIVCICGCTRFVDEMSACLTSRR</sequence>